<dbReference type="SMART" id="SM00421">
    <property type="entry name" value="HTH_LUXR"/>
    <property type="match status" value="1"/>
</dbReference>
<dbReference type="PANTHER" id="PTHR44688">
    <property type="entry name" value="DNA-BINDING TRANSCRIPTIONAL ACTIVATOR DEVR_DOSR"/>
    <property type="match status" value="1"/>
</dbReference>
<dbReference type="Gene3D" id="1.10.10.10">
    <property type="entry name" value="Winged helix-like DNA-binding domain superfamily/Winged helix DNA-binding domain"/>
    <property type="match status" value="1"/>
</dbReference>
<evidence type="ECO:0000256" key="3">
    <source>
        <dbReference type="ARBA" id="ARBA00023163"/>
    </source>
</evidence>
<dbReference type="InterPro" id="IPR016032">
    <property type="entry name" value="Sig_transdc_resp-reg_C-effctor"/>
</dbReference>
<dbReference type="PANTHER" id="PTHR44688:SF16">
    <property type="entry name" value="DNA-BINDING TRANSCRIPTIONAL ACTIVATOR DEVR_DOSR"/>
    <property type="match status" value="1"/>
</dbReference>
<dbReference type="InterPro" id="IPR000792">
    <property type="entry name" value="Tscrpt_reg_LuxR_C"/>
</dbReference>
<dbReference type="Proteomes" id="UP000192739">
    <property type="component" value="Unassembled WGS sequence"/>
</dbReference>
<dbReference type="RefSeq" id="WP_069422540.1">
    <property type="nucleotide sequence ID" value="NZ_CBCRZH010000149.1"/>
</dbReference>
<accession>A0A1E3S3L7</accession>
<keyword evidence="2" id="KW-0238">DNA-binding</keyword>
<keyword evidence="1" id="KW-0805">Transcription regulation</keyword>
<reference evidence="5 6" key="1">
    <citation type="submission" date="2017-02" db="EMBL/GenBank/DDBJ databases">
        <title>The new phylogeny of genus Mycobacterium.</title>
        <authorList>
            <person name="Tortoli E."/>
            <person name="Trovato A."/>
            <person name="Cirillo D.M."/>
        </authorList>
    </citation>
    <scope>NUCLEOTIDE SEQUENCE [LARGE SCALE GENOMIC DNA]</scope>
    <source>
        <strain evidence="5 6">DSM 44049</strain>
    </source>
</reference>
<gene>
    <name evidence="5" type="ORF">BST27_29115</name>
</gene>
<dbReference type="Pfam" id="PF00196">
    <property type="entry name" value="GerE"/>
    <property type="match status" value="1"/>
</dbReference>
<dbReference type="AlphaFoldDB" id="A0A1E3S3L7"/>
<comment type="caution">
    <text evidence="5">The sequence shown here is derived from an EMBL/GenBank/DDBJ whole genome shotgun (WGS) entry which is preliminary data.</text>
</comment>
<dbReference type="STRING" id="28445.BHQ20_28700"/>
<evidence type="ECO:0000256" key="1">
    <source>
        <dbReference type="ARBA" id="ARBA00023015"/>
    </source>
</evidence>
<evidence type="ECO:0000313" key="5">
    <source>
        <dbReference type="EMBL" id="ORA93170.1"/>
    </source>
</evidence>
<protein>
    <submittedName>
        <fullName evidence="5">LuxR family transcriptional regulator</fullName>
    </submittedName>
</protein>
<dbReference type="PRINTS" id="PR00038">
    <property type="entry name" value="HTHLUXR"/>
</dbReference>
<evidence type="ECO:0000259" key="4">
    <source>
        <dbReference type="PROSITE" id="PS50043"/>
    </source>
</evidence>
<dbReference type="InterPro" id="IPR036388">
    <property type="entry name" value="WH-like_DNA-bd_sf"/>
</dbReference>
<dbReference type="GO" id="GO:0006355">
    <property type="term" value="P:regulation of DNA-templated transcription"/>
    <property type="evidence" value="ECO:0007669"/>
    <property type="project" value="InterPro"/>
</dbReference>
<dbReference type="GO" id="GO:0003677">
    <property type="term" value="F:DNA binding"/>
    <property type="evidence" value="ECO:0007669"/>
    <property type="project" value="UniProtKB-KW"/>
</dbReference>
<dbReference type="EMBL" id="MVHT01000149">
    <property type="protein sequence ID" value="ORA93170.1"/>
    <property type="molecule type" value="Genomic_DNA"/>
</dbReference>
<dbReference type="SUPFAM" id="SSF46894">
    <property type="entry name" value="C-terminal effector domain of the bipartite response regulators"/>
    <property type="match status" value="1"/>
</dbReference>
<organism evidence="5 6">
    <name type="scientific">Mycobacterium intermedium</name>
    <dbReference type="NCBI Taxonomy" id="28445"/>
    <lineage>
        <taxon>Bacteria</taxon>
        <taxon>Bacillati</taxon>
        <taxon>Actinomycetota</taxon>
        <taxon>Actinomycetes</taxon>
        <taxon>Mycobacteriales</taxon>
        <taxon>Mycobacteriaceae</taxon>
        <taxon>Mycobacterium</taxon>
        <taxon>Mycobacterium simiae complex</taxon>
    </lineage>
</organism>
<dbReference type="PROSITE" id="PS50043">
    <property type="entry name" value="HTH_LUXR_2"/>
    <property type="match status" value="1"/>
</dbReference>
<keyword evidence="3" id="KW-0804">Transcription</keyword>
<keyword evidence="6" id="KW-1185">Reference proteome</keyword>
<sequence length="139" mass="15786">MLYAENLRRRRRRADARKYLCWAHETFQRLGATNWAAQADTELRATGATARKRDVSTVDQLTPQELQIARFVSRGETNRAIATLMFLSPRTVDYHVSKIFTKLGLSSRAELIRMSGGVNHPGFDAHRFMGVQPLSGPRL</sequence>
<proteinExistence type="predicted"/>
<name>A0A1E3S3L7_MYCIE</name>
<dbReference type="CDD" id="cd06170">
    <property type="entry name" value="LuxR_C_like"/>
    <property type="match status" value="1"/>
</dbReference>
<feature type="domain" description="HTH luxR-type" evidence="4">
    <location>
        <begin position="54"/>
        <end position="119"/>
    </location>
</feature>
<evidence type="ECO:0000313" key="6">
    <source>
        <dbReference type="Proteomes" id="UP000192739"/>
    </source>
</evidence>
<evidence type="ECO:0000256" key="2">
    <source>
        <dbReference type="ARBA" id="ARBA00023125"/>
    </source>
</evidence>